<evidence type="ECO:0000313" key="3">
    <source>
        <dbReference type="Proteomes" id="UP000279833"/>
    </source>
</evidence>
<reference evidence="2 3" key="2">
    <citation type="submission" date="2018-11" db="EMBL/GenBank/DDBJ databases">
        <authorList>
            <consortium name="Pathogen Informatics"/>
        </authorList>
    </citation>
    <scope>NUCLEOTIDE SEQUENCE [LARGE SCALE GENOMIC DNA]</scope>
    <source>
        <strain evidence="2">Dakar</strain>
        <strain evidence="3">Dakar, Senegal</strain>
    </source>
</reference>
<evidence type="ECO:0000313" key="2">
    <source>
        <dbReference type="EMBL" id="VDP57689.1"/>
    </source>
</evidence>
<keyword evidence="1" id="KW-0472">Membrane</keyword>
<dbReference type="WBParaSite" id="SCUD_0001486101-mRNA-1">
    <property type="protein sequence ID" value="SCUD_0001486101-mRNA-1"/>
    <property type="gene ID" value="SCUD_0001486101"/>
</dbReference>
<keyword evidence="1" id="KW-1133">Transmembrane helix</keyword>
<reference evidence="4" key="1">
    <citation type="submission" date="2016-06" db="UniProtKB">
        <authorList>
            <consortium name="WormBaseParasite"/>
        </authorList>
    </citation>
    <scope>IDENTIFICATION</scope>
</reference>
<sequence length="121" mass="12829">MSSTSYVKRRTKRSDGISSLPLNGNSDLLAGSGLAIAETFANCSREVYSTFIVTNTCPNPTDIPVIVSVDVTVEAVLPLVTNPKPCKIPGPDGLHPRLLSYLADIISSPLVALFIMSLLLA</sequence>
<name>A0A183KIK2_9TREM</name>
<evidence type="ECO:0000313" key="4">
    <source>
        <dbReference type="WBParaSite" id="SCUD_0001486101-mRNA-1"/>
    </source>
</evidence>
<organism evidence="4">
    <name type="scientific">Schistosoma curassoni</name>
    <dbReference type="NCBI Taxonomy" id="6186"/>
    <lineage>
        <taxon>Eukaryota</taxon>
        <taxon>Metazoa</taxon>
        <taxon>Spiralia</taxon>
        <taxon>Lophotrochozoa</taxon>
        <taxon>Platyhelminthes</taxon>
        <taxon>Trematoda</taxon>
        <taxon>Digenea</taxon>
        <taxon>Strigeidida</taxon>
        <taxon>Schistosomatoidea</taxon>
        <taxon>Schistosomatidae</taxon>
        <taxon>Schistosoma</taxon>
    </lineage>
</organism>
<evidence type="ECO:0000256" key="1">
    <source>
        <dbReference type="SAM" id="Phobius"/>
    </source>
</evidence>
<gene>
    <name evidence="2" type="ORF">SCUD_LOCUS14858</name>
</gene>
<protein>
    <submittedName>
        <fullName evidence="4">Transmembrane protein</fullName>
    </submittedName>
</protein>
<feature type="transmembrane region" description="Helical" evidence="1">
    <location>
        <begin position="98"/>
        <end position="120"/>
    </location>
</feature>
<accession>A0A183KIK2</accession>
<keyword evidence="3" id="KW-1185">Reference proteome</keyword>
<dbReference type="AlphaFoldDB" id="A0A183KIK2"/>
<dbReference type="Proteomes" id="UP000279833">
    <property type="component" value="Unassembled WGS sequence"/>
</dbReference>
<dbReference type="EMBL" id="UZAK01037082">
    <property type="protein sequence ID" value="VDP57689.1"/>
    <property type="molecule type" value="Genomic_DNA"/>
</dbReference>
<proteinExistence type="predicted"/>
<keyword evidence="1" id="KW-0812">Transmembrane</keyword>